<dbReference type="AlphaFoldDB" id="A0A1L9TU88"/>
<dbReference type="VEuPathDB" id="FungiDB:ASPSYDRAFT_676937"/>
<organism evidence="1 2">
    <name type="scientific">Aspergillus sydowii CBS 593.65</name>
    <dbReference type="NCBI Taxonomy" id="1036612"/>
    <lineage>
        <taxon>Eukaryota</taxon>
        <taxon>Fungi</taxon>
        <taxon>Dikarya</taxon>
        <taxon>Ascomycota</taxon>
        <taxon>Pezizomycotina</taxon>
        <taxon>Eurotiomycetes</taxon>
        <taxon>Eurotiomycetidae</taxon>
        <taxon>Eurotiales</taxon>
        <taxon>Aspergillaceae</taxon>
        <taxon>Aspergillus</taxon>
        <taxon>Aspergillus subgen. Nidulantes</taxon>
    </lineage>
</organism>
<dbReference type="Proteomes" id="UP000184356">
    <property type="component" value="Unassembled WGS sequence"/>
</dbReference>
<dbReference type="EMBL" id="KV878583">
    <property type="protein sequence ID" value="OJJ62935.1"/>
    <property type="molecule type" value="Genomic_DNA"/>
</dbReference>
<keyword evidence="2" id="KW-1185">Reference proteome</keyword>
<accession>A0A1L9TU88</accession>
<reference evidence="2" key="1">
    <citation type="journal article" date="2017" name="Genome Biol.">
        <title>Comparative genomics reveals high biological diversity and specific adaptations in the industrially and medically important fungal genus Aspergillus.</title>
        <authorList>
            <person name="de Vries R.P."/>
            <person name="Riley R."/>
            <person name="Wiebenga A."/>
            <person name="Aguilar-Osorio G."/>
            <person name="Amillis S."/>
            <person name="Uchima C.A."/>
            <person name="Anderluh G."/>
            <person name="Asadollahi M."/>
            <person name="Askin M."/>
            <person name="Barry K."/>
            <person name="Battaglia E."/>
            <person name="Bayram O."/>
            <person name="Benocci T."/>
            <person name="Braus-Stromeyer S.A."/>
            <person name="Caldana C."/>
            <person name="Canovas D."/>
            <person name="Cerqueira G.C."/>
            <person name="Chen F."/>
            <person name="Chen W."/>
            <person name="Choi C."/>
            <person name="Clum A."/>
            <person name="Dos Santos R.A."/>
            <person name="Damasio A.R."/>
            <person name="Diallinas G."/>
            <person name="Emri T."/>
            <person name="Fekete E."/>
            <person name="Flipphi M."/>
            <person name="Freyberg S."/>
            <person name="Gallo A."/>
            <person name="Gournas C."/>
            <person name="Habgood R."/>
            <person name="Hainaut M."/>
            <person name="Harispe M.L."/>
            <person name="Henrissat B."/>
            <person name="Hilden K.S."/>
            <person name="Hope R."/>
            <person name="Hossain A."/>
            <person name="Karabika E."/>
            <person name="Karaffa L."/>
            <person name="Karanyi Z."/>
            <person name="Krasevec N."/>
            <person name="Kuo A."/>
            <person name="Kusch H."/>
            <person name="LaButti K."/>
            <person name="Lagendijk E.L."/>
            <person name="Lapidus A."/>
            <person name="Levasseur A."/>
            <person name="Lindquist E."/>
            <person name="Lipzen A."/>
            <person name="Logrieco A.F."/>
            <person name="MacCabe A."/>
            <person name="Maekelae M.R."/>
            <person name="Malavazi I."/>
            <person name="Melin P."/>
            <person name="Meyer V."/>
            <person name="Mielnichuk N."/>
            <person name="Miskei M."/>
            <person name="Molnar A.P."/>
            <person name="Mule G."/>
            <person name="Ngan C.Y."/>
            <person name="Orejas M."/>
            <person name="Orosz E."/>
            <person name="Ouedraogo J.P."/>
            <person name="Overkamp K.M."/>
            <person name="Park H.-S."/>
            <person name="Perrone G."/>
            <person name="Piumi F."/>
            <person name="Punt P.J."/>
            <person name="Ram A.F."/>
            <person name="Ramon A."/>
            <person name="Rauscher S."/>
            <person name="Record E."/>
            <person name="Riano-Pachon D.M."/>
            <person name="Robert V."/>
            <person name="Roehrig J."/>
            <person name="Ruller R."/>
            <person name="Salamov A."/>
            <person name="Salih N.S."/>
            <person name="Samson R.A."/>
            <person name="Sandor E."/>
            <person name="Sanguinetti M."/>
            <person name="Schuetze T."/>
            <person name="Sepcic K."/>
            <person name="Shelest E."/>
            <person name="Sherlock G."/>
            <person name="Sophianopoulou V."/>
            <person name="Squina F.M."/>
            <person name="Sun H."/>
            <person name="Susca A."/>
            <person name="Todd R.B."/>
            <person name="Tsang A."/>
            <person name="Unkles S.E."/>
            <person name="van de Wiele N."/>
            <person name="van Rossen-Uffink D."/>
            <person name="Oliveira J.V."/>
            <person name="Vesth T.C."/>
            <person name="Visser J."/>
            <person name="Yu J.-H."/>
            <person name="Zhou M."/>
            <person name="Andersen M.R."/>
            <person name="Archer D.B."/>
            <person name="Baker S.E."/>
            <person name="Benoit I."/>
            <person name="Brakhage A.A."/>
            <person name="Braus G.H."/>
            <person name="Fischer R."/>
            <person name="Frisvad J.C."/>
            <person name="Goldman G.H."/>
            <person name="Houbraken J."/>
            <person name="Oakley B."/>
            <person name="Pocsi I."/>
            <person name="Scazzocchio C."/>
            <person name="Seiboth B."/>
            <person name="vanKuyk P.A."/>
            <person name="Wortman J."/>
            <person name="Dyer P.S."/>
            <person name="Grigoriev I.V."/>
        </authorList>
    </citation>
    <scope>NUCLEOTIDE SEQUENCE [LARGE SCALE GENOMIC DNA]</scope>
    <source>
        <strain evidence="2">CBS 593.65</strain>
    </source>
</reference>
<name>A0A1L9TU88_9EURO</name>
<proteinExistence type="predicted"/>
<gene>
    <name evidence="1" type="ORF">ASPSYDRAFT_676937</name>
</gene>
<evidence type="ECO:0000313" key="1">
    <source>
        <dbReference type="EMBL" id="OJJ62935.1"/>
    </source>
</evidence>
<dbReference type="RefSeq" id="XP_040706741.1">
    <property type="nucleotide sequence ID" value="XM_040850412.1"/>
</dbReference>
<dbReference type="GeneID" id="63766485"/>
<protein>
    <submittedName>
        <fullName evidence="1">Uncharacterized protein</fullName>
    </submittedName>
</protein>
<evidence type="ECO:0000313" key="2">
    <source>
        <dbReference type="Proteomes" id="UP000184356"/>
    </source>
</evidence>
<sequence>MDTIVDIQAATPEIAVIEIAETDSSEEKERERVEARRSPRLTRTVHDMNSLQYPHGHWLIIIQRRDAYRKASGCRLHPTDPIEMILKIDCKVSDRGTGPQAVSSQASTTGIIRTHCSSFQGSVQFCTGKRSQVTSSKLGQWAREPHLQVLIGPVSPCLTPE</sequence>